<reference evidence="3" key="1">
    <citation type="journal article" date="2017" name="Gigascience">
        <title>The genome draft of coconut (Cocos nucifera).</title>
        <authorList>
            <person name="Xiao Y."/>
            <person name="Xu P."/>
            <person name="Fan H."/>
            <person name="Baudouin L."/>
            <person name="Xia W."/>
            <person name="Bocs S."/>
            <person name="Xu J."/>
            <person name="Li Q."/>
            <person name="Guo A."/>
            <person name="Zhou L."/>
            <person name="Li J."/>
            <person name="Wu Y."/>
            <person name="Ma Z."/>
            <person name="Armero A."/>
            <person name="Issali A.E."/>
            <person name="Liu N."/>
            <person name="Peng M."/>
            <person name="Yang Y."/>
        </authorList>
    </citation>
    <scope>NUCLEOTIDE SEQUENCE</scope>
    <source>
        <tissue evidence="3">Spear leaf of Hainan Tall coconut</tissue>
    </source>
</reference>
<evidence type="ECO:0000313" key="4">
    <source>
        <dbReference type="Proteomes" id="UP000797356"/>
    </source>
</evidence>
<reference evidence="3" key="2">
    <citation type="submission" date="2019-07" db="EMBL/GenBank/DDBJ databases">
        <authorList>
            <person name="Yang Y."/>
            <person name="Bocs S."/>
            <person name="Baudouin L."/>
        </authorList>
    </citation>
    <scope>NUCLEOTIDE SEQUENCE</scope>
    <source>
        <tissue evidence="3">Spear leaf of Hainan Tall coconut</tissue>
    </source>
</reference>
<comment type="caution">
    <text evidence="3">The sequence shown here is derived from an EMBL/GenBank/DDBJ whole genome shotgun (WGS) entry which is preliminary data.</text>
</comment>
<feature type="coiled-coil region" evidence="1">
    <location>
        <begin position="370"/>
        <end position="446"/>
    </location>
</feature>
<sequence length="450" mass="49382">MLKVRDSSMDLATRVMTTLADLTVEVVVGTALPTSPMKVIARDSTMGMAEVVEMAEFMVSVGSTKVEEAVPISSLLPIDAPVETSQAAPPPPTSAKTLRSIAEFLGNHLSFEERQALGGEGARLQMEGALKSLTLMGHYLVNFAGITPRALALEMAEAREEIDKLKYHLEQGKIVGMVPNLPKILGLKTLQKRKIETTSDKSVRTRVEPLPASPTSKTKESEPQAIGDFQIVQVQHDSSSLILKEGQRSPIEYLFNKAILSLSAPDVSDLFPEKEPTEAVETSGTAPTRVQLKASTLEDYVLACKAFSNFLYPTNAAKLLSKPLKTKRQKALDYFIQLAHNLNGFMECFVDLSTKAVKHKMDAEMLKILRDRALMEVNEASVRANDAKRRAQDAKMTLKKSVEENFRLLGIKETLTTKVEALKAQSAKAEALVVEAEITLKSAKEKMDKL</sequence>
<evidence type="ECO:0000256" key="1">
    <source>
        <dbReference type="SAM" id="Coils"/>
    </source>
</evidence>
<evidence type="ECO:0000256" key="2">
    <source>
        <dbReference type="SAM" id="MobiDB-lite"/>
    </source>
</evidence>
<dbReference type="AlphaFoldDB" id="A0A8K0INE6"/>
<dbReference type="Proteomes" id="UP000797356">
    <property type="component" value="Chromosome 10"/>
</dbReference>
<gene>
    <name evidence="3" type="ORF">COCNU_10G009860</name>
</gene>
<keyword evidence="4" id="KW-1185">Reference proteome</keyword>
<proteinExistence type="predicted"/>
<feature type="compositionally biased region" description="Basic and acidic residues" evidence="2">
    <location>
        <begin position="197"/>
        <end position="207"/>
    </location>
</feature>
<protein>
    <submittedName>
        <fullName evidence="3">Uncharacterized protein</fullName>
    </submittedName>
</protein>
<name>A0A8K0INE6_COCNU</name>
<dbReference type="EMBL" id="CM017881">
    <property type="protein sequence ID" value="KAG1362767.1"/>
    <property type="molecule type" value="Genomic_DNA"/>
</dbReference>
<feature type="region of interest" description="Disordered" evidence="2">
    <location>
        <begin position="197"/>
        <end position="222"/>
    </location>
</feature>
<keyword evidence="1" id="KW-0175">Coiled coil</keyword>
<evidence type="ECO:0000313" key="3">
    <source>
        <dbReference type="EMBL" id="KAG1362767.1"/>
    </source>
</evidence>
<accession>A0A8K0INE6</accession>
<organism evidence="3 4">
    <name type="scientific">Cocos nucifera</name>
    <name type="common">Coconut palm</name>
    <dbReference type="NCBI Taxonomy" id="13894"/>
    <lineage>
        <taxon>Eukaryota</taxon>
        <taxon>Viridiplantae</taxon>
        <taxon>Streptophyta</taxon>
        <taxon>Embryophyta</taxon>
        <taxon>Tracheophyta</taxon>
        <taxon>Spermatophyta</taxon>
        <taxon>Magnoliopsida</taxon>
        <taxon>Liliopsida</taxon>
        <taxon>Arecaceae</taxon>
        <taxon>Arecoideae</taxon>
        <taxon>Cocoseae</taxon>
        <taxon>Attaleinae</taxon>
        <taxon>Cocos</taxon>
    </lineage>
</organism>